<organism evidence="11 12">
    <name type="scientific">Agrilus planipennis</name>
    <name type="common">Emerald ash borer</name>
    <name type="synonym">Agrilus marcopoli</name>
    <dbReference type="NCBI Taxonomy" id="224129"/>
    <lineage>
        <taxon>Eukaryota</taxon>
        <taxon>Metazoa</taxon>
        <taxon>Ecdysozoa</taxon>
        <taxon>Arthropoda</taxon>
        <taxon>Hexapoda</taxon>
        <taxon>Insecta</taxon>
        <taxon>Pterygota</taxon>
        <taxon>Neoptera</taxon>
        <taxon>Endopterygota</taxon>
        <taxon>Coleoptera</taxon>
        <taxon>Polyphaga</taxon>
        <taxon>Elateriformia</taxon>
        <taxon>Buprestoidea</taxon>
        <taxon>Buprestidae</taxon>
        <taxon>Agrilinae</taxon>
        <taxon>Agrilus</taxon>
    </lineage>
</organism>
<sequence length="231" mass="26616">MIFKTFTYLYILRFAWSKVVEPNFALYHLIKNNGFHREFEWFLESTFIDEPTNNFSKCEYVLQIVIPTGMFVNPDEIADLNRKKMINAFLDGFVDIEAPEYEAKEHTIYIFLNGSKIRSTTVMLPFHLRYHRATFGGGFAEININKPSLLVYCPSGMLTFFENNPIVEGVCDLKGQTKCAWWNITYKAFFEDAQILVPVGNLDHFPFVAIVSLILGCLGCIYVLSVLSSRK</sequence>
<comment type="subcellular location">
    <subcellularLocation>
        <location evidence="1 10">Endoplasmic reticulum membrane</location>
        <topology evidence="1 10">Single-pass membrane protein</topology>
    </subcellularLocation>
</comment>
<dbReference type="PANTHER" id="PTHR28650:SF1">
    <property type="entry name" value="PHOSPHATIDYLINOSITOL-GLYCAN BIOSYNTHESIS CLASS X PROTEIN"/>
    <property type="match status" value="1"/>
</dbReference>
<reference evidence="12" key="1">
    <citation type="submission" date="2025-08" db="UniProtKB">
        <authorList>
            <consortium name="RefSeq"/>
        </authorList>
    </citation>
    <scope>IDENTIFICATION</scope>
    <source>
        <tissue evidence="12">Entire body</tissue>
    </source>
</reference>
<keyword evidence="4 10" id="KW-0337">GPI-anchor biosynthesis</keyword>
<keyword evidence="9" id="KW-0325">Glycoprotein</keyword>
<keyword evidence="7 10" id="KW-1133">Transmembrane helix</keyword>
<dbReference type="InterPro" id="IPR040039">
    <property type="entry name" value="PIGX"/>
</dbReference>
<gene>
    <name evidence="12" type="primary">LOC108737460</name>
</gene>
<dbReference type="GO" id="GO:0005789">
    <property type="term" value="C:endoplasmic reticulum membrane"/>
    <property type="evidence" value="ECO:0007669"/>
    <property type="project" value="UniProtKB-SubCell"/>
</dbReference>
<dbReference type="GeneID" id="108737460"/>
<evidence type="ECO:0000256" key="8">
    <source>
        <dbReference type="ARBA" id="ARBA00023136"/>
    </source>
</evidence>
<evidence type="ECO:0000256" key="2">
    <source>
        <dbReference type="ARBA" id="ARBA00004687"/>
    </source>
</evidence>
<keyword evidence="11" id="KW-1185">Reference proteome</keyword>
<comment type="function">
    <text evidence="10">Stabilizing subunit of the glycosylphosphatidylinositol-mannosyltransferase I complex which catalyzes the transfer of the first mannose, via an alpha-1,4 bond from a dolichol-phosphate-mannose (Dol-P-Man) to the glucosaminyl acyl phosphatidylinositol (GlcN-(acyl)PI) intermediate to generate alpha-D-Man-(1-&gt;4)-alpha-D-GlcN-(1-&gt;6)-(1-radyl,2-acyl-sn-glycero-3-phospho)-2-acyl-inositol and participates in the sixth step of the glycosylphosphatidylinositol-anchor biosynthesis. Probably acts by stabilizing the mannosyltransferase PIGM.</text>
</comment>
<keyword evidence="5 10" id="KW-0812">Transmembrane</keyword>
<dbReference type="GO" id="GO:0006506">
    <property type="term" value="P:GPI anchor biosynthetic process"/>
    <property type="evidence" value="ECO:0007669"/>
    <property type="project" value="UniProtKB-UniPathway"/>
</dbReference>
<evidence type="ECO:0000256" key="4">
    <source>
        <dbReference type="ARBA" id="ARBA00022502"/>
    </source>
</evidence>
<comment type="pathway">
    <text evidence="2 10">Glycolipid biosynthesis; glycosylphosphatidylinositol-anchor biosynthesis.</text>
</comment>
<evidence type="ECO:0000256" key="5">
    <source>
        <dbReference type="ARBA" id="ARBA00022692"/>
    </source>
</evidence>
<dbReference type="PANTHER" id="PTHR28650">
    <property type="entry name" value="PHOSPHATIDYLINOSITOL-GLYCAN BIOSYNTHESIS CLASS X PROTEIN"/>
    <property type="match status" value="1"/>
</dbReference>
<evidence type="ECO:0000256" key="10">
    <source>
        <dbReference type="RuleBase" id="RU366056"/>
    </source>
</evidence>
<comment type="similarity">
    <text evidence="3 10">Belongs to the PIGX family.</text>
</comment>
<protein>
    <recommendedName>
        <fullName evidence="10">Phosphatidylinositol-glycan biosynthesis class X protein</fullName>
    </recommendedName>
</protein>
<dbReference type="Pfam" id="PF08320">
    <property type="entry name" value="PIG-X"/>
    <property type="match status" value="1"/>
</dbReference>
<dbReference type="SMART" id="SM00780">
    <property type="entry name" value="PIG-X"/>
    <property type="match status" value="1"/>
</dbReference>
<dbReference type="InParanoid" id="A0A7F5RCI1"/>
<proteinExistence type="inferred from homology"/>
<name>A0A7F5RCI1_AGRPL</name>
<evidence type="ECO:0000313" key="12">
    <source>
        <dbReference type="RefSeq" id="XP_025833689.1"/>
    </source>
</evidence>
<dbReference type="Proteomes" id="UP000192223">
    <property type="component" value="Unplaced"/>
</dbReference>
<dbReference type="OrthoDB" id="5546453at2759"/>
<evidence type="ECO:0000313" key="11">
    <source>
        <dbReference type="Proteomes" id="UP000192223"/>
    </source>
</evidence>
<keyword evidence="6 10" id="KW-0256">Endoplasmic reticulum</keyword>
<evidence type="ECO:0000256" key="3">
    <source>
        <dbReference type="ARBA" id="ARBA00010345"/>
    </source>
</evidence>
<evidence type="ECO:0000256" key="7">
    <source>
        <dbReference type="ARBA" id="ARBA00022989"/>
    </source>
</evidence>
<accession>A0A7F5RCI1</accession>
<feature type="transmembrane region" description="Helical" evidence="10">
    <location>
        <begin position="205"/>
        <end position="227"/>
    </location>
</feature>
<keyword evidence="8 10" id="KW-0472">Membrane</keyword>
<dbReference type="UniPathway" id="UPA00196"/>
<evidence type="ECO:0000256" key="9">
    <source>
        <dbReference type="ARBA" id="ARBA00023180"/>
    </source>
</evidence>
<dbReference type="AlphaFoldDB" id="A0A7F5RCI1"/>
<evidence type="ECO:0000256" key="6">
    <source>
        <dbReference type="ARBA" id="ARBA00022824"/>
    </source>
</evidence>
<dbReference type="RefSeq" id="XP_025833689.1">
    <property type="nucleotide sequence ID" value="XM_025977904.1"/>
</dbReference>
<evidence type="ECO:0000256" key="1">
    <source>
        <dbReference type="ARBA" id="ARBA00004389"/>
    </source>
</evidence>
<dbReference type="KEGG" id="apln:108737460"/>
<dbReference type="InterPro" id="IPR013233">
    <property type="entry name" value="PIG-X/PBN1"/>
</dbReference>